<keyword evidence="11" id="KW-1185">Reference proteome</keyword>
<keyword evidence="5 8" id="KW-0547">Nucleotide-binding</keyword>
<comment type="similarity">
    <text evidence="8">Belongs to the glutamate 5-kinase family.</text>
</comment>
<dbReference type="AlphaFoldDB" id="A0A0D6EVB4"/>
<dbReference type="InterPro" id="IPR019797">
    <property type="entry name" value="Glutamate_5-kinase_CS"/>
</dbReference>
<dbReference type="UniPathway" id="UPA00098">
    <property type="reaction ID" value="UER00359"/>
</dbReference>
<dbReference type="GO" id="GO:0005829">
    <property type="term" value="C:cytosol"/>
    <property type="evidence" value="ECO:0007669"/>
    <property type="project" value="TreeGrafter"/>
</dbReference>
<reference evidence="11" key="1">
    <citation type="submission" date="2014-12" db="EMBL/GenBank/DDBJ databases">
        <authorList>
            <person name="Salcher M.M."/>
        </authorList>
    </citation>
    <scope>NUCLEOTIDE SEQUENCE [LARGE SCALE GENOMIC DNA]</scope>
    <source>
        <strain evidence="11">MMS-10A-171</strain>
    </source>
</reference>
<keyword evidence="1 8" id="KW-0963">Cytoplasm</keyword>
<dbReference type="SUPFAM" id="SSF53633">
    <property type="entry name" value="Carbamate kinase-like"/>
    <property type="match status" value="1"/>
</dbReference>
<feature type="binding site" evidence="8">
    <location>
        <begin position="215"/>
        <end position="221"/>
    </location>
    <ligand>
        <name>ATP</name>
        <dbReference type="ChEBI" id="CHEBI:30616"/>
    </ligand>
</feature>
<comment type="pathway">
    <text evidence="8">Amino-acid biosynthesis; L-proline biosynthesis; L-glutamate 5-semialdehyde from L-glutamate: step 1/2.</text>
</comment>
<dbReference type="InterPro" id="IPR041739">
    <property type="entry name" value="G5K_ProB"/>
</dbReference>
<evidence type="ECO:0000256" key="6">
    <source>
        <dbReference type="ARBA" id="ARBA00022777"/>
    </source>
</evidence>
<dbReference type="PROSITE" id="PS50890">
    <property type="entry name" value="PUA"/>
    <property type="match status" value="1"/>
</dbReference>
<dbReference type="HOGENOM" id="CLU_025400_2_0_4"/>
<dbReference type="GO" id="GO:0055129">
    <property type="term" value="P:L-proline biosynthetic process"/>
    <property type="evidence" value="ECO:0007669"/>
    <property type="project" value="UniProtKB-UniRule"/>
</dbReference>
<evidence type="ECO:0000259" key="9">
    <source>
        <dbReference type="SMART" id="SM00359"/>
    </source>
</evidence>
<evidence type="ECO:0000256" key="2">
    <source>
        <dbReference type="ARBA" id="ARBA00022605"/>
    </source>
</evidence>
<dbReference type="SMART" id="SM00359">
    <property type="entry name" value="PUA"/>
    <property type="match status" value="1"/>
</dbReference>
<dbReference type="FunFam" id="2.30.130.10:FF:000007">
    <property type="entry name" value="Glutamate 5-kinase"/>
    <property type="match status" value="1"/>
</dbReference>
<organism evidence="10 11">
    <name type="scientific">Candidatus Methylopumilus planktonicus</name>
    <dbReference type="NCBI Taxonomy" id="1581557"/>
    <lineage>
        <taxon>Bacteria</taxon>
        <taxon>Pseudomonadati</taxon>
        <taxon>Pseudomonadota</taxon>
        <taxon>Betaproteobacteria</taxon>
        <taxon>Nitrosomonadales</taxon>
        <taxon>Methylophilaceae</taxon>
        <taxon>Candidatus Methylopumilus</taxon>
    </lineage>
</organism>
<keyword evidence="7 8" id="KW-0067">ATP-binding</keyword>
<gene>
    <name evidence="8 10" type="primary">proB</name>
    <name evidence="10" type="ORF">BN1208_0324</name>
</gene>
<dbReference type="InterPro" id="IPR001057">
    <property type="entry name" value="Glu/AcGlu_kinase"/>
</dbReference>
<dbReference type="GO" id="GO:0003723">
    <property type="term" value="F:RNA binding"/>
    <property type="evidence" value="ECO:0007669"/>
    <property type="project" value="InterPro"/>
</dbReference>
<feature type="binding site" evidence="8">
    <location>
        <position position="14"/>
    </location>
    <ligand>
        <name>ATP</name>
        <dbReference type="ChEBI" id="CHEBI:30616"/>
    </ligand>
</feature>
<dbReference type="SUPFAM" id="SSF88697">
    <property type="entry name" value="PUA domain-like"/>
    <property type="match status" value="1"/>
</dbReference>
<dbReference type="KEGG" id="mbat:BN1208_0324"/>
<accession>A0A0D6EVB4</accession>
<dbReference type="InterPro" id="IPR001048">
    <property type="entry name" value="Asp/Glu/Uridylate_kinase"/>
</dbReference>
<keyword evidence="6 8" id="KW-0418">Kinase</keyword>
<feature type="binding site" evidence="8">
    <location>
        <position position="54"/>
    </location>
    <ligand>
        <name>substrate</name>
    </ligand>
</feature>
<dbReference type="EMBL" id="LN827929">
    <property type="protein sequence ID" value="CEZ19218.1"/>
    <property type="molecule type" value="Genomic_DNA"/>
</dbReference>
<keyword evidence="2 8" id="KW-0028">Amino-acid biosynthesis</keyword>
<dbReference type="Gene3D" id="2.30.130.10">
    <property type="entry name" value="PUA domain"/>
    <property type="match status" value="1"/>
</dbReference>
<evidence type="ECO:0000256" key="4">
    <source>
        <dbReference type="ARBA" id="ARBA00022679"/>
    </source>
</evidence>
<feature type="binding site" evidence="8">
    <location>
        <position position="153"/>
    </location>
    <ligand>
        <name>substrate</name>
    </ligand>
</feature>
<dbReference type="PANTHER" id="PTHR43654:SF1">
    <property type="entry name" value="ISOPENTENYL PHOSPHATE KINASE"/>
    <property type="match status" value="1"/>
</dbReference>
<dbReference type="HAMAP" id="MF_00456">
    <property type="entry name" value="ProB"/>
    <property type="match status" value="1"/>
</dbReference>
<dbReference type="STRING" id="1581557.BN1208_0324"/>
<comment type="subcellular location">
    <subcellularLocation>
        <location evidence="8">Cytoplasm</location>
    </subcellularLocation>
</comment>
<dbReference type="InterPro" id="IPR036393">
    <property type="entry name" value="AceGlu_kinase-like_sf"/>
</dbReference>
<dbReference type="Proteomes" id="UP000064007">
    <property type="component" value="Chromosome 1"/>
</dbReference>
<evidence type="ECO:0000256" key="3">
    <source>
        <dbReference type="ARBA" id="ARBA00022650"/>
    </source>
</evidence>
<feature type="binding site" evidence="8">
    <location>
        <begin position="173"/>
        <end position="174"/>
    </location>
    <ligand>
        <name>ATP</name>
        <dbReference type="ChEBI" id="CHEBI:30616"/>
    </ligand>
</feature>
<dbReference type="InterPro" id="IPR005715">
    <property type="entry name" value="Glu_5kinase/COase_Synthase"/>
</dbReference>
<dbReference type="EC" id="2.7.2.11" evidence="8"/>
<comment type="catalytic activity">
    <reaction evidence="8">
        <text>L-glutamate + ATP = L-glutamyl 5-phosphate + ADP</text>
        <dbReference type="Rhea" id="RHEA:14877"/>
        <dbReference type="ChEBI" id="CHEBI:29985"/>
        <dbReference type="ChEBI" id="CHEBI:30616"/>
        <dbReference type="ChEBI" id="CHEBI:58274"/>
        <dbReference type="ChEBI" id="CHEBI:456216"/>
        <dbReference type="EC" id="2.7.2.11"/>
    </reaction>
</comment>
<feature type="domain" description="PUA" evidence="9">
    <location>
        <begin position="281"/>
        <end position="364"/>
    </location>
</feature>
<comment type="function">
    <text evidence="8">Catalyzes the transfer of a phosphate group to glutamate to form L-glutamate 5-phosphate.</text>
</comment>
<evidence type="ECO:0000256" key="5">
    <source>
        <dbReference type="ARBA" id="ARBA00022741"/>
    </source>
</evidence>
<dbReference type="OrthoDB" id="9804434at2"/>
<evidence type="ECO:0000256" key="8">
    <source>
        <dbReference type="HAMAP-Rule" id="MF_00456"/>
    </source>
</evidence>
<dbReference type="InterPro" id="IPR036974">
    <property type="entry name" value="PUA_sf"/>
</dbReference>
<evidence type="ECO:0000256" key="7">
    <source>
        <dbReference type="ARBA" id="ARBA00022840"/>
    </source>
</evidence>
<dbReference type="CDD" id="cd21157">
    <property type="entry name" value="PUA_G5K"/>
    <property type="match status" value="1"/>
</dbReference>
<keyword evidence="3 8" id="KW-0641">Proline biosynthesis</keyword>
<name>A0A0D6EVB4_9PROT</name>
<evidence type="ECO:0000313" key="11">
    <source>
        <dbReference type="Proteomes" id="UP000064007"/>
    </source>
</evidence>
<dbReference type="InterPro" id="IPR011529">
    <property type="entry name" value="Glu_5kinase"/>
</dbReference>
<dbReference type="PANTHER" id="PTHR43654">
    <property type="entry name" value="GLUTAMATE 5-KINASE"/>
    <property type="match status" value="1"/>
</dbReference>
<dbReference type="Gene3D" id="3.40.1160.10">
    <property type="entry name" value="Acetylglutamate kinase-like"/>
    <property type="match status" value="1"/>
</dbReference>
<feature type="binding site" evidence="8">
    <location>
        <position position="141"/>
    </location>
    <ligand>
        <name>substrate</name>
    </ligand>
</feature>
<dbReference type="PIRSF" id="PIRSF000729">
    <property type="entry name" value="GK"/>
    <property type="match status" value="1"/>
</dbReference>
<evidence type="ECO:0000256" key="1">
    <source>
        <dbReference type="ARBA" id="ARBA00022490"/>
    </source>
</evidence>
<evidence type="ECO:0000313" key="10">
    <source>
        <dbReference type="EMBL" id="CEZ19218.1"/>
    </source>
</evidence>
<dbReference type="InterPro" id="IPR015947">
    <property type="entry name" value="PUA-like_sf"/>
</dbReference>
<dbReference type="PRINTS" id="PR00474">
    <property type="entry name" value="GLU5KINASE"/>
</dbReference>
<dbReference type="RefSeq" id="WP_046487222.1">
    <property type="nucleotide sequence ID" value="NZ_LN827929.1"/>
</dbReference>
<dbReference type="GO" id="GO:0004349">
    <property type="term" value="F:glutamate 5-kinase activity"/>
    <property type="evidence" value="ECO:0007669"/>
    <property type="project" value="UniProtKB-UniRule"/>
</dbReference>
<dbReference type="GO" id="GO:0005524">
    <property type="term" value="F:ATP binding"/>
    <property type="evidence" value="ECO:0007669"/>
    <property type="project" value="UniProtKB-KW"/>
</dbReference>
<sequence length="372" mass="40110">MKSLLANSHRIIIKVGSSLLTNHGEGLDQKAIASWVEQIAHLVKSGKEIVLVSSGAVAEGMQRLGWKVRPTLINELQAAAAIGQMGLVQIYEKNFSQHALKAAQILLTHDDLADRKRYLNARSTLNTLLELKVIPIINENDTVVTDEIRFGDNDTLASLVANLIEADLLIILTDQPGLFSEDPRKNKEAKLIHHGIAGDLSLEVMAGGAGSSIGTGGMLTKVLAAKRASRSGAHTIIASGKEANVLIRLNQGETIGTHLESKQLKVAARKQWLADHLQLRGKLILDDGAVDALKKEGKSLLPIGVISVEGDFDRGEVVVCLDTKGGEIARGLINYNAAETKKIMGKSTNLIENLLGYIDQPSLIHRDNLILL</sequence>
<dbReference type="NCBIfam" id="TIGR01027">
    <property type="entry name" value="proB"/>
    <property type="match status" value="1"/>
</dbReference>
<dbReference type="FunFam" id="3.40.1160.10:FF:000018">
    <property type="entry name" value="Glutamate 5-kinase"/>
    <property type="match status" value="1"/>
</dbReference>
<dbReference type="Pfam" id="PF00696">
    <property type="entry name" value="AA_kinase"/>
    <property type="match status" value="1"/>
</dbReference>
<protein>
    <recommendedName>
        <fullName evidence="8">Glutamate 5-kinase</fullName>
        <ecNumber evidence="8">2.7.2.11</ecNumber>
    </recommendedName>
    <alternativeName>
        <fullName evidence="8">Gamma-glutamyl kinase</fullName>
        <shortName evidence="8">GK</shortName>
    </alternativeName>
</protein>
<dbReference type="Pfam" id="PF01472">
    <property type="entry name" value="PUA"/>
    <property type="match status" value="1"/>
</dbReference>
<dbReference type="PROSITE" id="PS00902">
    <property type="entry name" value="GLUTAMATE_5_KINASE"/>
    <property type="match status" value="1"/>
</dbReference>
<keyword evidence="4 8" id="KW-0808">Transferase</keyword>
<proteinExistence type="inferred from homology"/>
<dbReference type="CDD" id="cd04242">
    <property type="entry name" value="AAK_G5K_ProB"/>
    <property type="match status" value="1"/>
</dbReference>
<dbReference type="InterPro" id="IPR002478">
    <property type="entry name" value="PUA"/>
</dbReference>